<evidence type="ECO:0000256" key="1">
    <source>
        <dbReference type="SAM" id="MobiDB-lite"/>
    </source>
</evidence>
<dbReference type="EnsemblMetazoa" id="AARA014510-RA">
    <property type="protein sequence ID" value="AARA014510-PA"/>
    <property type="gene ID" value="AARA014510"/>
</dbReference>
<reference evidence="2" key="1">
    <citation type="submission" date="2022-08" db="UniProtKB">
        <authorList>
            <consortium name="EnsemblMetazoa"/>
        </authorList>
    </citation>
    <scope>IDENTIFICATION</scope>
    <source>
        <strain evidence="2">Dongola</strain>
    </source>
</reference>
<dbReference type="VEuPathDB" id="VectorBase:AARA014510"/>
<dbReference type="PANTHER" id="PTHR24121:SF21">
    <property type="entry name" value="ANKYRIN REPEAT FAMILY PROTEIN"/>
    <property type="match status" value="1"/>
</dbReference>
<protein>
    <recommendedName>
        <fullName evidence="4">NACHT domain-containing protein</fullName>
    </recommendedName>
</protein>
<dbReference type="PROSITE" id="PS50297">
    <property type="entry name" value="ANK_REP_REGION"/>
    <property type="match status" value="1"/>
</dbReference>
<dbReference type="Proteomes" id="UP000075840">
    <property type="component" value="Unassembled WGS sequence"/>
</dbReference>
<dbReference type="Gene3D" id="1.25.40.20">
    <property type="entry name" value="Ankyrin repeat-containing domain"/>
    <property type="match status" value="2"/>
</dbReference>
<dbReference type="Gene3D" id="3.40.50.300">
    <property type="entry name" value="P-loop containing nucleotide triphosphate hydrolases"/>
    <property type="match status" value="1"/>
</dbReference>
<dbReference type="SMART" id="SM00248">
    <property type="entry name" value="ANK"/>
    <property type="match status" value="6"/>
</dbReference>
<evidence type="ECO:0000313" key="3">
    <source>
        <dbReference type="Proteomes" id="UP000075840"/>
    </source>
</evidence>
<name>A0A182IGB3_ANOAR</name>
<dbReference type="PANTHER" id="PTHR24121">
    <property type="entry name" value="NO MECHANORECEPTOR POTENTIAL C, ISOFORM D-RELATED"/>
    <property type="match status" value="1"/>
</dbReference>
<dbReference type="EMBL" id="APCN01005144">
    <property type="status" value="NOT_ANNOTATED_CDS"/>
    <property type="molecule type" value="Genomic_DNA"/>
</dbReference>
<sequence>MAQNNNTMKRKNVPITTASSRGDSSQTALNEHIHISKSAIHGSLYHLHIAAVILLRAYHTQQKNKDFNFNITVEDPHAGKFDDVVLRYSSQQVKYGAVYLQIKHKDLSNSKHPLPNKKSKTTPTITRAALLDKGKTSNPPYSIPVYFLSFVESNHKMEQQNYYFLCTNAQIDDDIIQYFSQVIPSEHYILQCYQDLDATFYQFNPDNIFGQLELTIKTVSLDKLGKLLAKSIYNKQKITLDNPLYNMYAALISRIVEQSNTDLASPQHSIYKFKKEFLEAPEQSTFATLRTALVTEYKKNLKVGKEVWSDVDEKKIWLDPNFSITAVNDMFDMINKDESEYAKIDAKIKEFYGKFMLVCKATNELTLESNAKKILATLTDTELNATFNNMHLSILDAMKKANGLQLDSIYLNNIFKNIKCNTCYIEWADSTKQYIECLNIIYSFVQINPTWLQKSCFYSYIDKKITDKNYYYFSSKNVHLSSIIIIQTLQLLQIDYLFIDTSKFHNTDTLEQHLQYILRYINEVNYASHSIIIILEQHNSSISEMLNKYQHRLILLAKTTEDKQTPEECLLVQDLTQESLKMLFMHNDKLNLFGTSTSLTSIVRMTDDLSVLLDVLNFATSTGREESNNINNRSYNKIKNNYIHRHLQHYPASIIQETQVKHDFNKSFNALKSWFAHKTLSFHDILHKYQNEPIFHDIAASITNKTHYLENAPDMEHKCKLSVVLDEAGSGKSTYFTWLAWYLSKEYPSMFVVKLNAIEYSSEFDRLSKGNVNDLNDIEVIRILYQFIFLAVTDSSQYKQSEGGIYNDCASSAFCFDLQQFSNGQINLDESNTKKLKLEQLIQLRLFCNKFNTKKIVLLLDGYDEIVPNYSAIVIKCLKSFASYDGIKKMFLSSRPHEFQDDLKTSFEDFKMFQLKPFSRNDQILSLHKFLLDQMTEYYQCDEDHRIVLLGIAYLILDNCLKDLVIAPLLLQMSIETFLPVIRQHVNFHSKTISGKLFSSEKFDTLQLMKSFVSRKLDILTNEKSGLSEISSKTVVARCNRDIIIQLILRQHSTLAAYVIFDNSFTNDSLRKQEIKEIIAQNVEKTGIINGVIYGMPMFVHRTFAEYFAATWLYENKDKLHKEIYFRSQTFWMRHLNQTRNFFDRMIVAQFQESEHQHERIAHKFHLAVLNKSKVQVETLISMEPTLIKAKDAAGRIPLHLALQYDNDKILQLLLNKMDTHLVNVKDNLFRWSALDYAFVTTNKNAIKSLLRHGATVNIDNLFQQLFSNDVENLIINTCCYINHIPSADDARQLAINVVQYLYHNKHVDIRVKRANLKGLSILEYCITKKMFELFKQFILHHVDAQNYLCSISNQLMITAINHKAYDIVCFVIDSLDYYPPEIKNTSYIFTAVITAIKLGLMKSFKIFLEQLCFRLNISYADDNIDDTFTANSTVSFHVDTASFPKGCCVRTSKKVLLPLPEYDEQNTLNKNYLFETLLARAVQEGNVQMIRHIIAKHEMIVTNRTIVMVMRLLPKGKRVVHDKSYVAFKYLLDRTADLYTIDNEGRNLLHMTIQNGCFFMVLCLIDAKFDRTLINTTNQWNVFHYIASSESSYNNRALQLFKYFMLLGDTERYDTQDVFGNSVYETAIINDNFDIAREMVETKLTNSSTPERIVFLLDTVERLVELDKLGSVTEYFKYLFEYGDNVWKEVYDTIYNRIPIV</sequence>
<evidence type="ECO:0008006" key="4">
    <source>
        <dbReference type="Google" id="ProtNLM"/>
    </source>
</evidence>
<accession>A0A182IGB3</accession>
<feature type="compositionally biased region" description="Polar residues" evidence="1">
    <location>
        <begin position="14"/>
        <end position="25"/>
    </location>
</feature>
<organism evidence="2 3">
    <name type="scientific">Anopheles arabiensis</name>
    <name type="common">Mosquito</name>
    <dbReference type="NCBI Taxonomy" id="7173"/>
    <lineage>
        <taxon>Eukaryota</taxon>
        <taxon>Metazoa</taxon>
        <taxon>Ecdysozoa</taxon>
        <taxon>Arthropoda</taxon>
        <taxon>Hexapoda</taxon>
        <taxon>Insecta</taxon>
        <taxon>Pterygota</taxon>
        <taxon>Neoptera</taxon>
        <taxon>Endopterygota</taxon>
        <taxon>Diptera</taxon>
        <taxon>Nematocera</taxon>
        <taxon>Culicoidea</taxon>
        <taxon>Culicidae</taxon>
        <taxon>Anophelinae</taxon>
        <taxon>Anopheles</taxon>
    </lineage>
</organism>
<proteinExistence type="predicted"/>
<evidence type="ECO:0000313" key="2">
    <source>
        <dbReference type="EnsemblMetazoa" id="AARA014510-PA"/>
    </source>
</evidence>
<dbReference type="InterPro" id="IPR027417">
    <property type="entry name" value="P-loop_NTPase"/>
</dbReference>
<dbReference type="Pfam" id="PF12796">
    <property type="entry name" value="Ank_2"/>
    <property type="match status" value="1"/>
</dbReference>
<keyword evidence="3" id="KW-1185">Reference proteome</keyword>
<dbReference type="InterPro" id="IPR002110">
    <property type="entry name" value="Ankyrin_rpt"/>
</dbReference>
<dbReference type="SUPFAM" id="SSF48403">
    <property type="entry name" value="Ankyrin repeat"/>
    <property type="match status" value="2"/>
</dbReference>
<dbReference type="VEuPathDB" id="VectorBase:AARA21_014426"/>
<dbReference type="InterPro" id="IPR036770">
    <property type="entry name" value="Ankyrin_rpt-contain_sf"/>
</dbReference>
<dbReference type="PROSITE" id="PS50088">
    <property type="entry name" value="ANK_REPEAT"/>
    <property type="match status" value="1"/>
</dbReference>
<feature type="region of interest" description="Disordered" evidence="1">
    <location>
        <begin position="1"/>
        <end position="25"/>
    </location>
</feature>